<feature type="domain" description="HAMP" evidence="15">
    <location>
        <begin position="230"/>
        <end position="284"/>
    </location>
</feature>
<dbReference type="RefSeq" id="WP_109491339.1">
    <property type="nucleotide sequence ID" value="NZ_QDKJ01000020.1"/>
</dbReference>
<dbReference type="GO" id="GO:0005886">
    <property type="term" value="C:plasma membrane"/>
    <property type="evidence" value="ECO:0007669"/>
    <property type="project" value="UniProtKB-SubCell"/>
</dbReference>
<evidence type="ECO:0000259" key="14">
    <source>
        <dbReference type="PROSITE" id="PS50111"/>
    </source>
</evidence>
<evidence type="ECO:0000256" key="11">
    <source>
        <dbReference type="PROSITE-ProRule" id="PRU00284"/>
    </source>
</evidence>
<dbReference type="SMART" id="SM00283">
    <property type="entry name" value="MA"/>
    <property type="match status" value="1"/>
</dbReference>
<evidence type="ECO:0000256" key="12">
    <source>
        <dbReference type="SAM" id="Coils"/>
    </source>
</evidence>
<dbReference type="PROSITE" id="PS50885">
    <property type="entry name" value="HAMP"/>
    <property type="match status" value="1"/>
</dbReference>
<dbReference type="CDD" id="cd06225">
    <property type="entry name" value="HAMP"/>
    <property type="match status" value="1"/>
</dbReference>
<dbReference type="PROSITE" id="PS50111">
    <property type="entry name" value="CHEMOTAXIS_TRANSDUC_2"/>
    <property type="match status" value="1"/>
</dbReference>
<organism evidence="16 17">
    <name type="scientific">Brenneria roseae subsp. americana</name>
    <dbReference type="NCBI Taxonomy" id="1508507"/>
    <lineage>
        <taxon>Bacteria</taxon>
        <taxon>Pseudomonadati</taxon>
        <taxon>Pseudomonadota</taxon>
        <taxon>Gammaproteobacteria</taxon>
        <taxon>Enterobacterales</taxon>
        <taxon>Pectobacteriaceae</taxon>
        <taxon>Brenneria</taxon>
    </lineage>
</organism>
<dbReference type="InterPro" id="IPR004089">
    <property type="entry name" value="MCPsignal_dom"/>
</dbReference>
<evidence type="ECO:0000256" key="13">
    <source>
        <dbReference type="SAM" id="Phobius"/>
    </source>
</evidence>
<dbReference type="GO" id="GO:0006935">
    <property type="term" value="P:chemotaxis"/>
    <property type="evidence" value="ECO:0007669"/>
    <property type="project" value="UniProtKB-KW"/>
</dbReference>
<dbReference type="SMART" id="SM00304">
    <property type="entry name" value="HAMP"/>
    <property type="match status" value="1"/>
</dbReference>
<dbReference type="Pfam" id="PF00672">
    <property type="entry name" value="HAMP"/>
    <property type="match status" value="1"/>
</dbReference>
<comment type="similarity">
    <text evidence="10">Belongs to the methyl-accepting chemotaxis (MCP) protein family.</text>
</comment>
<dbReference type="PRINTS" id="PR00260">
    <property type="entry name" value="CHEMTRNSDUCR"/>
</dbReference>
<keyword evidence="9 11" id="KW-0807">Transducer</keyword>
<dbReference type="Proteomes" id="UP000245138">
    <property type="component" value="Unassembled WGS sequence"/>
</dbReference>
<keyword evidence="6 13" id="KW-0812">Transmembrane</keyword>
<evidence type="ECO:0000256" key="4">
    <source>
        <dbReference type="ARBA" id="ARBA00022500"/>
    </source>
</evidence>
<evidence type="ECO:0000256" key="8">
    <source>
        <dbReference type="ARBA" id="ARBA00023136"/>
    </source>
</evidence>
<keyword evidence="12" id="KW-0175">Coiled coil</keyword>
<evidence type="ECO:0000313" key="17">
    <source>
        <dbReference type="Proteomes" id="UP000245138"/>
    </source>
</evidence>
<feature type="domain" description="Methyl-accepting transducer" evidence="14">
    <location>
        <begin position="289"/>
        <end position="518"/>
    </location>
</feature>
<keyword evidence="2" id="KW-1003">Cell membrane</keyword>
<proteinExistence type="inferred from homology"/>
<evidence type="ECO:0000256" key="10">
    <source>
        <dbReference type="ARBA" id="ARBA00029447"/>
    </source>
</evidence>
<dbReference type="InterPro" id="IPR003122">
    <property type="entry name" value="Tar_rcpt_lig-bd"/>
</dbReference>
<evidence type="ECO:0000256" key="2">
    <source>
        <dbReference type="ARBA" id="ARBA00022475"/>
    </source>
</evidence>
<feature type="transmembrane region" description="Helical" evidence="13">
    <location>
        <begin position="208"/>
        <end position="228"/>
    </location>
</feature>
<feature type="coiled-coil region" evidence="12">
    <location>
        <begin position="283"/>
        <end position="310"/>
    </location>
</feature>
<dbReference type="SUPFAM" id="SSF47170">
    <property type="entry name" value="Aspartate receptor, ligand-binding domain"/>
    <property type="match status" value="1"/>
</dbReference>
<dbReference type="GO" id="GO:0004888">
    <property type="term" value="F:transmembrane signaling receptor activity"/>
    <property type="evidence" value="ECO:0007669"/>
    <property type="project" value="InterPro"/>
</dbReference>
<evidence type="ECO:0000313" key="16">
    <source>
        <dbReference type="EMBL" id="PWC09629.1"/>
    </source>
</evidence>
<name>A0A2U1TJT1_9GAMM</name>
<keyword evidence="3" id="KW-0488">Methylation</keyword>
<keyword evidence="7 13" id="KW-1133">Transmembrane helix</keyword>
<dbReference type="PANTHER" id="PTHR43531">
    <property type="entry name" value="PROTEIN ICFG"/>
    <property type="match status" value="1"/>
</dbReference>
<keyword evidence="5" id="KW-0997">Cell inner membrane</keyword>
<gene>
    <name evidence="16" type="ORF">B4923_19340</name>
</gene>
<dbReference type="Pfam" id="PF00015">
    <property type="entry name" value="MCPsignal"/>
    <property type="match status" value="1"/>
</dbReference>
<comment type="subcellular location">
    <subcellularLocation>
        <location evidence="1">Cell inner membrane</location>
        <topology evidence="1">Multi-pass membrane protein</topology>
    </subcellularLocation>
</comment>
<keyword evidence="4" id="KW-0145">Chemotaxis</keyword>
<evidence type="ECO:0000259" key="15">
    <source>
        <dbReference type="PROSITE" id="PS50885"/>
    </source>
</evidence>
<evidence type="ECO:0000256" key="5">
    <source>
        <dbReference type="ARBA" id="ARBA00022519"/>
    </source>
</evidence>
<dbReference type="Gene3D" id="1.20.120.30">
    <property type="entry name" value="Aspartate receptor, ligand-binding domain"/>
    <property type="match status" value="1"/>
</dbReference>
<dbReference type="Pfam" id="PF02203">
    <property type="entry name" value="TarH"/>
    <property type="match status" value="1"/>
</dbReference>
<accession>A0A2U1TJT1</accession>
<evidence type="ECO:0000256" key="3">
    <source>
        <dbReference type="ARBA" id="ARBA00022481"/>
    </source>
</evidence>
<dbReference type="SMART" id="SM00319">
    <property type="entry name" value="TarH"/>
    <property type="match status" value="1"/>
</dbReference>
<dbReference type="EMBL" id="QDKJ01000020">
    <property type="protein sequence ID" value="PWC09629.1"/>
    <property type="molecule type" value="Genomic_DNA"/>
</dbReference>
<dbReference type="InterPro" id="IPR003660">
    <property type="entry name" value="HAMP_dom"/>
</dbReference>
<dbReference type="CDD" id="cd19407">
    <property type="entry name" value="Tar_Tsr_sensor"/>
    <property type="match status" value="1"/>
</dbReference>
<dbReference type="SUPFAM" id="SSF58104">
    <property type="entry name" value="Methyl-accepting chemotaxis protein (MCP) signaling domain"/>
    <property type="match status" value="1"/>
</dbReference>
<evidence type="ECO:0000256" key="9">
    <source>
        <dbReference type="ARBA" id="ARBA00023224"/>
    </source>
</evidence>
<dbReference type="AlphaFoldDB" id="A0A2U1TJT1"/>
<dbReference type="InterPro" id="IPR004090">
    <property type="entry name" value="Chemotax_Me-accpt_rcpt"/>
</dbReference>
<dbReference type="PANTHER" id="PTHR43531:SF14">
    <property type="entry name" value="METHYL-ACCEPTING CHEMOTAXIS PROTEIN I-RELATED"/>
    <property type="match status" value="1"/>
</dbReference>
<evidence type="ECO:0000256" key="1">
    <source>
        <dbReference type="ARBA" id="ARBA00004429"/>
    </source>
</evidence>
<dbReference type="Gene3D" id="1.10.287.950">
    <property type="entry name" value="Methyl-accepting chemotaxis protein"/>
    <property type="match status" value="1"/>
</dbReference>
<feature type="transmembrane region" description="Helical" evidence="13">
    <location>
        <begin position="20"/>
        <end position="44"/>
    </location>
</feature>
<protein>
    <submittedName>
        <fullName evidence="16">Methyl-accepting chemotaxis protein</fullName>
    </submittedName>
</protein>
<evidence type="ECO:0000256" key="6">
    <source>
        <dbReference type="ARBA" id="ARBA00022692"/>
    </source>
</evidence>
<keyword evidence="8 13" id="KW-0472">Membrane</keyword>
<comment type="caution">
    <text evidence="16">The sequence shown here is derived from an EMBL/GenBank/DDBJ whole genome shotgun (WGS) entry which is preliminary data.</text>
</comment>
<dbReference type="OrthoDB" id="6500821at2"/>
<keyword evidence="17" id="KW-1185">Reference proteome</keyword>
<dbReference type="InterPro" id="IPR035440">
    <property type="entry name" value="4HB_MCP_dom_sf"/>
</dbReference>
<dbReference type="InterPro" id="IPR051310">
    <property type="entry name" value="MCP_chemotaxis"/>
</dbReference>
<reference evidence="16 17" key="1">
    <citation type="submission" date="2018-04" db="EMBL/GenBank/DDBJ databases">
        <title>Brenneria corticis sp.nov.</title>
        <authorList>
            <person name="Li Y."/>
        </authorList>
    </citation>
    <scope>NUCLEOTIDE SEQUENCE [LARGE SCALE GENOMIC DNA]</scope>
    <source>
        <strain evidence="16 17">LMG 27715</strain>
    </source>
</reference>
<dbReference type="GO" id="GO:0007165">
    <property type="term" value="P:signal transduction"/>
    <property type="evidence" value="ECO:0007669"/>
    <property type="project" value="UniProtKB-KW"/>
</dbReference>
<sequence length="553" mass="61258">MLTSITSRIGILMRNRHRRLGILSGLLLVIGLFSLLQLVSVGIISQTMTQVRWDISANENLRQQQALMDKARMAIMNASDKLNRAGIYLLVDKETGSEGSWHSLMDEAEDSLKQAQVNYQLLEKSPTDLTDEQTFDDLKKSYNQLYNGLLELAHGIKTTNDIDIFFAIPIQAYQNDFTQKYSLYLQSNDALQKQHGQQFLESLDRAQLIFIIVLSILLAVSIAVWLGVSRIIIRPLTSIIQHLQRIAAGDLSQSLHLEKAGTREVSQLHDSVIQMQNGLVDLVNRVRQSVDNMMNQVDKVAQNNQMLSEQAIRQSHELKATTEHIIQLSQHLEQNAEHTQHASLHATDASNIALQGETMMDEVKAAMSDITGRTREMTEAIGMIESVAFQTHILSLNAAIEAAHAGEMGRGFSVVAREVGTLASQSSHSAQNINSLIRDSDHSVETGTLLVKKLNDSLQEIIQAAKGTSTFLSEISEISHQQNQSIHEVTNRISTLNDSVRQNADQVEASALTFTSLLAQTEQLNETVSLFQLPSDEDAPSHTSDSALIPALS</sequence>
<evidence type="ECO:0000256" key="7">
    <source>
        <dbReference type="ARBA" id="ARBA00022989"/>
    </source>
</evidence>